<dbReference type="eggNOG" id="COG1522">
    <property type="taxonomic scope" value="Bacteria"/>
</dbReference>
<dbReference type="Gene3D" id="1.10.10.10">
    <property type="entry name" value="Winged helix-like DNA-binding domain superfamily/Winged helix DNA-binding domain"/>
    <property type="match status" value="1"/>
</dbReference>
<dbReference type="AlphaFoldDB" id="A0A0L6JGQ8"/>
<gene>
    <name evidence="5" type="ORF">Bccel_0142</name>
</gene>
<evidence type="ECO:0000256" key="3">
    <source>
        <dbReference type="ARBA" id="ARBA00023163"/>
    </source>
</evidence>
<reference evidence="6" key="1">
    <citation type="submission" date="2015-07" db="EMBL/GenBank/DDBJ databases">
        <title>Near-Complete Genome Sequence of the Cellulolytic Bacterium Bacteroides (Pseudobacteroides) cellulosolvens ATCC 35603.</title>
        <authorList>
            <person name="Dassa B."/>
            <person name="Utturkar S.M."/>
            <person name="Klingeman D.M."/>
            <person name="Hurt R.A."/>
            <person name="Keller M."/>
            <person name="Xu J."/>
            <person name="Reddy Y.H.K."/>
            <person name="Borovok I."/>
            <person name="Grinberg I.R."/>
            <person name="Lamed R."/>
            <person name="Zhivin O."/>
            <person name="Bayer E.A."/>
            <person name="Brown S.D."/>
        </authorList>
    </citation>
    <scope>NUCLEOTIDE SEQUENCE [LARGE SCALE GENOMIC DNA]</scope>
    <source>
        <strain evidence="6">DSM 2933</strain>
    </source>
</reference>
<keyword evidence="2" id="KW-0238">DNA-binding</keyword>
<dbReference type="PROSITE" id="PS50956">
    <property type="entry name" value="HTH_ASNC_2"/>
    <property type="match status" value="1"/>
</dbReference>
<dbReference type="InterPro" id="IPR036390">
    <property type="entry name" value="WH_DNA-bd_sf"/>
</dbReference>
<dbReference type="Proteomes" id="UP000036923">
    <property type="component" value="Unassembled WGS sequence"/>
</dbReference>
<protein>
    <submittedName>
        <fullName evidence="5">Transcriptional regulator, AsnC family</fullName>
    </submittedName>
</protein>
<dbReference type="PANTHER" id="PTHR30154:SF55">
    <property type="entry name" value="HTH-TYPE TRANSCRIPTIONAL REGULATOR LRPB"/>
    <property type="match status" value="1"/>
</dbReference>
<dbReference type="PANTHER" id="PTHR30154">
    <property type="entry name" value="LEUCINE-RESPONSIVE REGULATORY PROTEIN"/>
    <property type="match status" value="1"/>
</dbReference>
<dbReference type="InterPro" id="IPR019888">
    <property type="entry name" value="Tscrpt_reg_AsnC-like"/>
</dbReference>
<dbReference type="InterPro" id="IPR036388">
    <property type="entry name" value="WH-like_DNA-bd_sf"/>
</dbReference>
<evidence type="ECO:0000256" key="1">
    <source>
        <dbReference type="ARBA" id="ARBA00023015"/>
    </source>
</evidence>
<dbReference type="SMART" id="SM00344">
    <property type="entry name" value="HTH_ASNC"/>
    <property type="match status" value="1"/>
</dbReference>
<evidence type="ECO:0000313" key="6">
    <source>
        <dbReference type="Proteomes" id="UP000036923"/>
    </source>
</evidence>
<dbReference type="GO" id="GO:0043200">
    <property type="term" value="P:response to amino acid"/>
    <property type="evidence" value="ECO:0007669"/>
    <property type="project" value="TreeGrafter"/>
</dbReference>
<evidence type="ECO:0000313" key="5">
    <source>
        <dbReference type="EMBL" id="KNY24885.1"/>
    </source>
</evidence>
<dbReference type="OrthoDB" id="66249at2"/>
<dbReference type="STRING" id="398512.Bccel_0142"/>
<accession>A0A0L6JGQ8</accession>
<feature type="domain" description="HTH asnC-type" evidence="4">
    <location>
        <begin position="2"/>
        <end position="63"/>
    </location>
</feature>
<proteinExistence type="predicted"/>
<keyword evidence="1" id="KW-0805">Transcription regulation</keyword>
<dbReference type="InterPro" id="IPR011008">
    <property type="entry name" value="Dimeric_a/b-barrel"/>
</dbReference>
<keyword evidence="3" id="KW-0804">Transcription</keyword>
<comment type="caution">
    <text evidence="5">The sequence shown here is derived from an EMBL/GenBank/DDBJ whole genome shotgun (WGS) entry which is preliminary data.</text>
</comment>
<keyword evidence="6" id="KW-1185">Reference proteome</keyword>
<dbReference type="SUPFAM" id="SSF46785">
    <property type="entry name" value="Winged helix' DNA-binding domain"/>
    <property type="match status" value="1"/>
</dbReference>
<dbReference type="GO" id="GO:0043565">
    <property type="term" value="F:sequence-specific DNA binding"/>
    <property type="evidence" value="ECO:0007669"/>
    <property type="project" value="InterPro"/>
</dbReference>
<dbReference type="Pfam" id="PF13404">
    <property type="entry name" value="HTH_AsnC-type"/>
    <property type="match status" value="1"/>
</dbReference>
<dbReference type="PATRIC" id="fig|398512.5.peg.152"/>
<dbReference type="RefSeq" id="WP_036939513.1">
    <property type="nucleotide sequence ID" value="NZ_JQKC01000009.1"/>
</dbReference>
<dbReference type="SUPFAM" id="SSF54909">
    <property type="entry name" value="Dimeric alpha+beta barrel"/>
    <property type="match status" value="1"/>
</dbReference>
<evidence type="ECO:0000259" key="4">
    <source>
        <dbReference type="PROSITE" id="PS50956"/>
    </source>
</evidence>
<name>A0A0L6JGQ8_9FIRM</name>
<dbReference type="Gene3D" id="3.30.70.920">
    <property type="match status" value="1"/>
</dbReference>
<dbReference type="Pfam" id="PF01037">
    <property type="entry name" value="AsnC_trans_reg"/>
    <property type="match status" value="1"/>
</dbReference>
<sequence length="137" mass="15797">MIDQTDMEIIKLLTQNSRMQWQDIGEKVHLTGQAVKNRVDRLEKLGVIEGYTVKLNQDKLGMEIKAFVTVFMKTTDHASFKKYLMQSDLINEAYRISGEGCYLLQVNTTSQKELLTFLDGVLKYGNYRVNLSIDKIK</sequence>
<evidence type="ECO:0000256" key="2">
    <source>
        <dbReference type="ARBA" id="ARBA00023125"/>
    </source>
</evidence>
<dbReference type="EMBL" id="LGTC01000001">
    <property type="protein sequence ID" value="KNY24885.1"/>
    <property type="molecule type" value="Genomic_DNA"/>
</dbReference>
<organism evidence="5 6">
    <name type="scientific">Pseudobacteroides cellulosolvens ATCC 35603 = DSM 2933</name>
    <dbReference type="NCBI Taxonomy" id="398512"/>
    <lineage>
        <taxon>Bacteria</taxon>
        <taxon>Bacillati</taxon>
        <taxon>Bacillota</taxon>
        <taxon>Clostridia</taxon>
        <taxon>Eubacteriales</taxon>
        <taxon>Oscillospiraceae</taxon>
        <taxon>Pseudobacteroides</taxon>
    </lineage>
</organism>
<dbReference type="InterPro" id="IPR019887">
    <property type="entry name" value="Tscrpt_reg_AsnC/Lrp_C"/>
</dbReference>
<dbReference type="InterPro" id="IPR000485">
    <property type="entry name" value="AsnC-type_HTH_dom"/>
</dbReference>
<dbReference type="GO" id="GO:0005829">
    <property type="term" value="C:cytosol"/>
    <property type="evidence" value="ECO:0007669"/>
    <property type="project" value="TreeGrafter"/>
</dbReference>
<dbReference type="PRINTS" id="PR00033">
    <property type="entry name" value="HTHASNC"/>
</dbReference>